<dbReference type="GO" id="GO:0032259">
    <property type="term" value="P:methylation"/>
    <property type="evidence" value="ECO:0007669"/>
    <property type="project" value="UniProtKB-KW"/>
</dbReference>
<protein>
    <submittedName>
        <fullName evidence="1">SAM-dependent methyltransferase</fullName>
    </submittedName>
</protein>
<dbReference type="RefSeq" id="WP_208263685.1">
    <property type="nucleotide sequence ID" value="NZ_JAGEOJ010000037.1"/>
</dbReference>
<dbReference type="Pfam" id="PF04672">
    <property type="entry name" value="Methyltransf_19"/>
    <property type="match status" value="1"/>
</dbReference>
<comment type="caution">
    <text evidence="1">The sequence shown here is derived from an EMBL/GenBank/DDBJ whole genome shotgun (WGS) entry which is preliminary data.</text>
</comment>
<dbReference type="Proteomes" id="UP000669179">
    <property type="component" value="Unassembled WGS sequence"/>
</dbReference>
<keyword evidence="2" id="KW-1185">Reference proteome</keyword>
<dbReference type="PIRSF" id="PIRSF017393">
    <property type="entry name" value="MTase_SAV2177"/>
    <property type="match status" value="1"/>
</dbReference>
<reference evidence="1" key="1">
    <citation type="submission" date="2021-03" db="EMBL/GenBank/DDBJ databases">
        <authorList>
            <person name="Kanchanasin P."/>
            <person name="Saeng-In P."/>
            <person name="Phongsopitanun W."/>
            <person name="Yuki M."/>
            <person name="Kudo T."/>
            <person name="Ohkuma M."/>
            <person name="Tanasupawat S."/>
        </authorList>
    </citation>
    <scope>NUCLEOTIDE SEQUENCE</scope>
    <source>
        <strain evidence="1">GKU 128</strain>
    </source>
</reference>
<dbReference type="SUPFAM" id="SSF53335">
    <property type="entry name" value="S-adenosyl-L-methionine-dependent methyltransferases"/>
    <property type="match status" value="1"/>
</dbReference>
<evidence type="ECO:0000313" key="2">
    <source>
        <dbReference type="Proteomes" id="UP000669179"/>
    </source>
</evidence>
<dbReference type="InterPro" id="IPR006764">
    <property type="entry name" value="SAM_dep_MeTrfase_SAV2177_type"/>
</dbReference>
<dbReference type="Gene3D" id="3.40.50.150">
    <property type="entry name" value="Vaccinia Virus protein VP39"/>
    <property type="match status" value="1"/>
</dbReference>
<dbReference type="AlphaFoldDB" id="A0A939PSJ8"/>
<evidence type="ECO:0000313" key="1">
    <source>
        <dbReference type="EMBL" id="MBO2455459.1"/>
    </source>
</evidence>
<name>A0A939PSJ8_9ACTN</name>
<proteinExistence type="predicted"/>
<organism evidence="1 2">
    <name type="scientific">Actinomadura barringtoniae</name>
    <dbReference type="NCBI Taxonomy" id="1427535"/>
    <lineage>
        <taxon>Bacteria</taxon>
        <taxon>Bacillati</taxon>
        <taxon>Actinomycetota</taxon>
        <taxon>Actinomycetes</taxon>
        <taxon>Streptosporangiales</taxon>
        <taxon>Thermomonosporaceae</taxon>
        <taxon>Actinomadura</taxon>
    </lineage>
</organism>
<keyword evidence="1" id="KW-0808">Transferase</keyword>
<accession>A0A939PSJ8</accession>
<dbReference type="GO" id="GO:0008168">
    <property type="term" value="F:methyltransferase activity"/>
    <property type="evidence" value="ECO:0007669"/>
    <property type="project" value="UniProtKB-KW"/>
</dbReference>
<sequence length="266" mass="28614">MSPGIDTTLASPARIYDFLLGGKDNYGVDRAAAEEIIGLVPDAPLAARLNRAFLTRAVEYLTAAGIRQFIDVGAGLPTQGNVHEVAQRAAPEARVVYVDNDPVVLAHGRALLETSSGVAVIEGDLRRPEEILADARVRELIDFDRPVGLLLMAVLHFVTDEDKPHAHVRRLTDALPPGSHLAVSHGWTGGLGETAFEAAQVIYRRTGSAVQPRDPGEVERFFDGLDLVAPGVTWLSEWRPVPGRGVRPSDPARSCLLGAMGRVGER</sequence>
<dbReference type="InterPro" id="IPR029063">
    <property type="entry name" value="SAM-dependent_MTases_sf"/>
</dbReference>
<gene>
    <name evidence="1" type="ORF">J4573_50860</name>
</gene>
<keyword evidence="1" id="KW-0489">Methyltransferase</keyword>
<dbReference type="EMBL" id="JAGEOJ010000037">
    <property type="protein sequence ID" value="MBO2455459.1"/>
    <property type="molecule type" value="Genomic_DNA"/>
</dbReference>